<dbReference type="OrthoDB" id="9765571at2"/>
<organism evidence="1 2">
    <name type="scientific">Chitinophaga solisilvae</name>
    <dbReference type="NCBI Taxonomy" id="1233460"/>
    <lineage>
        <taxon>Bacteria</taxon>
        <taxon>Pseudomonadati</taxon>
        <taxon>Bacteroidota</taxon>
        <taxon>Chitinophagia</taxon>
        <taxon>Chitinophagales</taxon>
        <taxon>Chitinophagaceae</taxon>
        <taxon>Chitinophaga</taxon>
    </lineage>
</organism>
<keyword evidence="2" id="KW-1185">Reference proteome</keyword>
<dbReference type="AlphaFoldDB" id="A0A3S1BG11"/>
<accession>A0A3S1BG11</accession>
<protein>
    <submittedName>
        <fullName evidence="1">Uncharacterized protein</fullName>
    </submittedName>
</protein>
<evidence type="ECO:0000313" key="1">
    <source>
        <dbReference type="EMBL" id="NSL87828.1"/>
    </source>
</evidence>
<dbReference type="Gene3D" id="2.40.160.60">
    <property type="entry name" value="Outer membrane protein transport protein (OMPP1/FadL/TodX)"/>
    <property type="match status" value="1"/>
</dbReference>
<evidence type="ECO:0000313" key="2">
    <source>
        <dbReference type="Proteomes" id="UP000281028"/>
    </source>
</evidence>
<name>A0A3S1BG11_9BACT</name>
<dbReference type="RefSeq" id="WP_127043958.1">
    <property type="nucleotide sequence ID" value="NZ_JAABOK010000013.1"/>
</dbReference>
<sequence>MIKRIYPLLGGIFLSVSAIAQSSNDALLYSPNQPFGTARNQALGGAGVGLGGDYSAAHSNPAGIGMFKTGEFFISAGVGITNNNSNYLGNNRLDNKGNKTNFQMPSIGVIFASNKGSGSNSWNNVTFSLGYTRLANYNNKIAVAGYNNFSSYSDIWVDQMWGIQDSVAYENDYPLGASLAYRAFVLDRYKKPGTNITEPMSNASPTRQVGGLTAVQQRGILETSGGLDEFAFAIGGNYGDRLYIGASVAVPNVNYRETLTVSEDDATNNGQNKPNNEFNYFDYKRYLRRTGIGIGAKVGILYKLSNRFRLGGAFHTPTFYSLHDSYHADMTADTENYGGKQSVYSEDMTNGYPVESDYNYTTPLRAMGGVSYFFGDITHVSNTQGFITVDYEYVNQASGKFRMKDSRGDQDALNSNIGALYQAVSNIKAGAELKFATLYAVRAGFGYYGNPYSNDGYNAGIDGSRKVYSGGFGFRNKGLYADLTYSYTQAKDRYRLYTSGTPGIEPPAASLDYSRSNILLTIGLKF</sequence>
<reference evidence="1" key="1">
    <citation type="submission" date="2020-05" db="EMBL/GenBank/DDBJ databases">
        <title>Chitinophaga laudate sp. nov., isolated from a tropical peat swamp.</title>
        <authorList>
            <person name="Goh C.B.S."/>
            <person name="Lee M.S."/>
            <person name="Parimannan S."/>
            <person name="Pasbakhsh P."/>
            <person name="Yule C.M."/>
            <person name="Rajandas H."/>
            <person name="Loke S."/>
            <person name="Croft L."/>
            <person name="Tan J.B.L."/>
        </authorList>
    </citation>
    <scope>NUCLEOTIDE SEQUENCE</scope>
    <source>
        <strain evidence="1">Mgbs1</strain>
    </source>
</reference>
<proteinExistence type="predicted"/>
<dbReference type="Proteomes" id="UP000281028">
    <property type="component" value="Unassembled WGS sequence"/>
</dbReference>
<comment type="caution">
    <text evidence="1">The sequence shown here is derived from an EMBL/GenBank/DDBJ whole genome shotgun (WGS) entry which is preliminary data.</text>
</comment>
<dbReference type="SUPFAM" id="SSF56935">
    <property type="entry name" value="Porins"/>
    <property type="match status" value="1"/>
</dbReference>
<gene>
    <name evidence="1" type="ORF">ECE50_013350</name>
</gene>
<dbReference type="EMBL" id="RIAR02000001">
    <property type="protein sequence ID" value="NSL87828.1"/>
    <property type="molecule type" value="Genomic_DNA"/>
</dbReference>